<evidence type="ECO:0000313" key="9">
    <source>
        <dbReference type="Proteomes" id="UP000005408"/>
    </source>
</evidence>
<dbReference type="SUPFAM" id="SSF90112">
    <property type="entry name" value="Neurotransmitter-gated ion-channel transmembrane pore"/>
    <property type="match status" value="2"/>
</dbReference>
<proteinExistence type="predicted"/>
<keyword evidence="3 5" id="KW-1133">Transmembrane helix</keyword>
<evidence type="ECO:0000259" key="7">
    <source>
        <dbReference type="Pfam" id="PF02932"/>
    </source>
</evidence>
<dbReference type="FunFam" id="2.70.170.10:FF:000028">
    <property type="entry name" value="AcetylCholine Receptor"/>
    <property type="match status" value="1"/>
</dbReference>
<dbReference type="GO" id="GO:0016020">
    <property type="term" value="C:membrane"/>
    <property type="evidence" value="ECO:0007669"/>
    <property type="project" value="UniProtKB-SubCell"/>
</dbReference>
<dbReference type="Proteomes" id="UP000005408">
    <property type="component" value="Unassembled WGS sequence"/>
</dbReference>
<dbReference type="GO" id="GO:0005230">
    <property type="term" value="F:extracellular ligand-gated monoatomic ion channel activity"/>
    <property type="evidence" value="ECO:0007669"/>
    <property type="project" value="InterPro"/>
</dbReference>
<evidence type="ECO:0000256" key="2">
    <source>
        <dbReference type="ARBA" id="ARBA00022692"/>
    </source>
</evidence>
<feature type="domain" description="Neurotransmitter-gated ion-channel transmembrane" evidence="7">
    <location>
        <begin position="202"/>
        <end position="301"/>
    </location>
</feature>
<protein>
    <recommendedName>
        <fullName evidence="10">Neuronal acetylcholine receptor subunit alpha-6</fullName>
    </recommendedName>
</protein>
<evidence type="ECO:0000313" key="8">
    <source>
        <dbReference type="EnsemblMetazoa" id="G31916.1:cds"/>
    </source>
</evidence>
<evidence type="ECO:0000256" key="4">
    <source>
        <dbReference type="ARBA" id="ARBA00023136"/>
    </source>
</evidence>
<evidence type="ECO:0000256" key="5">
    <source>
        <dbReference type="SAM" id="Phobius"/>
    </source>
</evidence>
<dbReference type="InterPro" id="IPR006201">
    <property type="entry name" value="Neur_channel"/>
</dbReference>
<dbReference type="InterPro" id="IPR006202">
    <property type="entry name" value="Neur_chan_lig-bd"/>
</dbReference>
<feature type="transmembrane region" description="Helical" evidence="5">
    <location>
        <begin position="227"/>
        <end position="248"/>
    </location>
</feature>
<keyword evidence="2 5" id="KW-0812">Transmembrane</keyword>
<dbReference type="Pfam" id="PF02932">
    <property type="entry name" value="Neur_chan_memb"/>
    <property type="match status" value="2"/>
</dbReference>
<dbReference type="InterPro" id="IPR036719">
    <property type="entry name" value="Neuro-gated_channel_TM_sf"/>
</dbReference>
<sequence length="647" mass="74277">MTGYNKDIRPGLDRGTPITINLIFFLYSINDFDLNTGKFSITAIFSLRWQDERLSWDPASYNQTDYIAIPQYRLWLPNLLNINPYDDITELRKAELAIGVKNSGECSWFALNTFDVVCDADVTKYPFDSQTCSLKFYIWGYRSNELKAMFLTPKVQFSLFSENGIWEVTDSATYIDIDVNNFETLVIKFDLKRRAPYYIVSLILPIISVSFLIGFVFLLPAESGERVGFSTTSLLSVIVYLTIIQDILPESSEPNVSTLGYILVTYVIIGSIVVIEVIISLWIQSQPSHKPIPKCILRMILCSQKKRKNNNVERFDTKQESDFYDMKDDVTWFDIGVNNENVKEFDMSTGEFSVTGVFVLNWMDERLSWNPASYNQTNTTVISQNYTGLCTWFAIETFESVCYTDVTKYPFDTQVCSIKFYVWGYSYKDIDSTFVSSKVLLTLYTENGIWEVHDSATYTQMNIYNDKEIIVELTLERRTSYYIVSLILPLAFITFLTSFVFLLPQDSGERLGFSLTVLLSVVVYLTIIQDILPEASEPHVSILGIFLSIFVVMGSLVVIVVIINLRIQNQHSQKPIPKFINRLILFVRRKDKDMVEPLGSKIELDYNEEDSVLTWSKAANDLDLIFFVVSQVVFCILGLCYFLSVLT</sequence>
<feature type="transmembrane region" description="Helical" evidence="5">
    <location>
        <begin position="624"/>
        <end position="644"/>
    </location>
</feature>
<dbReference type="EnsemblMetazoa" id="G31916.1">
    <property type="protein sequence ID" value="G31916.1:cds"/>
    <property type="gene ID" value="G31916"/>
</dbReference>
<dbReference type="InterPro" id="IPR006029">
    <property type="entry name" value="Neurotrans-gated_channel_TM"/>
</dbReference>
<evidence type="ECO:0008006" key="10">
    <source>
        <dbReference type="Google" id="ProtNLM"/>
    </source>
</evidence>
<dbReference type="Gene3D" id="1.20.58.390">
    <property type="entry name" value="Neurotransmitter-gated ion-channel transmembrane domain"/>
    <property type="match status" value="2"/>
</dbReference>
<evidence type="ECO:0000259" key="6">
    <source>
        <dbReference type="Pfam" id="PF02931"/>
    </source>
</evidence>
<feature type="domain" description="Neurotransmitter-gated ion-channel ligand-binding" evidence="6">
    <location>
        <begin position="378"/>
        <end position="479"/>
    </location>
</feature>
<feature type="domain" description="Neurotransmitter-gated ion-channel ligand-binding" evidence="6">
    <location>
        <begin position="1"/>
        <end position="194"/>
    </location>
</feature>
<dbReference type="Pfam" id="PF02931">
    <property type="entry name" value="Neur_chan_LBD"/>
    <property type="match status" value="2"/>
</dbReference>
<keyword evidence="4 5" id="KW-0472">Membrane</keyword>
<dbReference type="SUPFAM" id="SSF63712">
    <property type="entry name" value="Nicotinic receptor ligand binding domain-like"/>
    <property type="match status" value="2"/>
</dbReference>
<keyword evidence="9" id="KW-1185">Reference proteome</keyword>
<feature type="transmembrane region" description="Helical" evidence="5">
    <location>
        <begin position="481"/>
        <end position="504"/>
    </location>
</feature>
<name>A0A8W8M8T8_MAGGI</name>
<dbReference type="PANTHER" id="PTHR18945">
    <property type="entry name" value="NEUROTRANSMITTER GATED ION CHANNEL"/>
    <property type="match status" value="1"/>
</dbReference>
<feature type="transmembrane region" description="Helical" evidence="5">
    <location>
        <begin position="197"/>
        <end position="221"/>
    </location>
</feature>
<dbReference type="AlphaFoldDB" id="A0A8W8M8T8"/>
<evidence type="ECO:0000256" key="1">
    <source>
        <dbReference type="ARBA" id="ARBA00004141"/>
    </source>
</evidence>
<comment type="subcellular location">
    <subcellularLocation>
        <location evidence="1">Membrane</location>
        <topology evidence="1">Multi-pass membrane protein</topology>
    </subcellularLocation>
</comment>
<accession>A0A8W8M8T8</accession>
<feature type="transmembrane region" description="Helical" evidence="5">
    <location>
        <begin position="540"/>
        <end position="565"/>
    </location>
</feature>
<feature type="transmembrane region" description="Helical" evidence="5">
    <location>
        <begin position="260"/>
        <end position="283"/>
    </location>
</feature>
<organism evidence="8 9">
    <name type="scientific">Magallana gigas</name>
    <name type="common">Pacific oyster</name>
    <name type="synonym">Crassostrea gigas</name>
    <dbReference type="NCBI Taxonomy" id="29159"/>
    <lineage>
        <taxon>Eukaryota</taxon>
        <taxon>Metazoa</taxon>
        <taxon>Spiralia</taxon>
        <taxon>Lophotrochozoa</taxon>
        <taxon>Mollusca</taxon>
        <taxon>Bivalvia</taxon>
        <taxon>Autobranchia</taxon>
        <taxon>Pteriomorphia</taxon>
        <taxon>Ostreida</taxon>
        <taxon>Ostreoidea</taxon>
        <taxon>Ostreidae</taxon>
        <taxon>Magallana</taxon>
    </lineage>
</organism>
<feature type="domain" description="Neurotransmitter-gated ion-channel transmembrane" evidence="7">
    <location>
        <begin position="486"/>
        <end position="583"/>
    </location>
</feature>
<dbReference type="CDD" id="cd19051">
    <property type="entry name" value="LGIC_TM_cation"/>
    <property type="match status" value="2"/>
</dbReference>
<reference evidence="8" key="1">
    <citation type="submission" date="2022-08" db="UniProtKB">
        <authorList>
            <consortium name="EnsemblMetazoa"/>
        </authorList>
    </citation>
    <scope>IDENTIFICATION</scope>
    <source>
        <strain evidence="8">05x7-T-G4-1.051#20</strain>
    </source>
</reference>
<dbReference type="PRINTS" id="PR00252">
    <property type="entry name" value="NRIONCHANNEL"/>
</dbReference>
<evidence type="ECO:0000256" key="3">
    <source>
        <dbReference type="ARBA" id="ARBA00022989"/>
    </source>
</evidence>
<dbReference type="GO" id="GO:0004888">
    <property type="term" value="F:transmembrane signaling receptor activity"/>
    <property type="evidence" value="ECO:0007669"/>
    <property type="project" value="InterPro"/>
</dbReference>
<feature type="transmembrane region" description="Helical" evidence="5">
    <location>
        <begin position="511"/>
        <end position="528"/>
    </location>
</feature>
<dbReference type="Gene3D" id="2.70.170.10">
    <property type="entry name" value="Neurotransmitter-gated ion-channel ligand-binding domain"/>
    <property type="match status" value="3"/>
</dbReference>
<dbReference type="InterPro" id="IPR038050">
    <property type="entry name" value="Neuro_actylchol_rec"/>
</dbReference>
<dbReference type="CDD" id="cd18989">
    <property type="entry name" value="LGIC_ECD_cation"/>
    <property type="match status" value="2"/>
</dbReference>
<dbReference type="InterPro" id="IPR036734">
    <property type="entry name" value="Neur_chan_lig-bd_sf"/>
</dbReference>